<dbReference type="Proteomes" id="UP000230214">
    <property type="component" value="Unassembled WGS sequence"/>
</dbReference>
<proteinExistence type="predicted"/>
<dbReference type="Gene3D" id="2.60.40.10">
    <property type="entry name" value="Immunoglobulins"/>
    <property type="match status" value="1"/>
</dbReference>
<dbReference type="AlphaFoldDB" id="A0A2H0R911"/>
<evidence type="ECO:0008006" key="4">
    <source>
        <dbReference type="Google" id="ProtNLM"/>
    </source>
</evidence>
<organism evidence="2 3">
    <name type="scientific">candidate division WWE3 bacterium CG10_big_fil_rev_8_21_14_0_10_32_10</name>
    <dbReference type="NCBI Taxonomy" id="1975090"/>
    <lineage>
        <taxon>Bacteria</taxon>
        <taxon>Katanobacteria</taxon>
    </lineage>
</organism>
<protein>
    <recommendedName>
        <fullName evidence="4">Bacterial Ig domain-containing protein</fullName>
    </recommendedName>
</protein>
<evidence type="ECO:0000313" key="3">
    <source>
        <dbReference type="Proteomes" id="UP000230214"/>
    </source>
</evidence>
<keyword evidence="1" id="KW-0472">Membrane</keyword>
<sequence>MKKSYSFSPRRIKRNTKFTKKESEYVRIIVRSFVLYIIIGVASFFVFFGIFSNINNLWGFFKPSEKYVEDNNIKPAKPFLKTEQEFTKKEKIDLEGIAETGKQVVLYKNGAKEAETIADAQNNYFFNDVSISTKEEDKTTFYTKVIGNKNVESASSNEVTVAFDKTKPKLEVLSPQPDDRIKSYSRTLEVTGKTEPDVIVLVNDKLARVNTSQEFSATIGLKDEVNDIKVVATDKAGNETVINVPVYFEKKSD</sequence>
<dbReference type="EMBL" id="PCXU01000044">
    <property type="protein sequence ID" value="PIR42967.1"/>
    <property type="molecule type" value="Genomic_DNA"/>
</dbReference>
<accession>A0A2H0R911</accession>
<keyword evidence="1" id="KW-0812">Transmembrane</keyword>
<reference evidence="2 3" key="1">
    <citation type="submission" date="2017-09" db="EMBL/GenBank/DDBJ databases">
        <title>Depth-based differentiation of microbial function through sediment-hosted aquifers and enrichment of novel symbionts in the deep terrestrial subsurface.</title>
        <authorList>
            <person name="Probst A.J."/>
            <person name="Ladd B."/>
            <person name="Jarett J.K."/>
            <person name="Geller-Mcgrath D.E."/>
            <person name="Sieber C.M."/>
            <person name="Emerson J.B."/>
            <person name="Anantharaman K."/>
            <person name="Thomas B.C."/>
            <person name="Malmstrom R."/>
            <person name="Stieglmeier M."/>
            <person name="Klingl A."/>
            <person name="Woyke T."/>
            <person name="Ryan C.M."/>
            <person name="Banfield J.F."/>
        </authorList>
    </citation>
    <scope>NUCLEOTIDE SEQUENCE [LARGE SCALE GENOMIC DNA]</scope>
    <source>
        <strain evidence="2">CG10_big_fil_rev_8_21_14_0_10_32_10</strain>
    </source>
</reference>
<evidence type="ECO:0000256" key="1">
    <source>
        <dbReference type="SAM" id="Phobius"/>
    </source>
</evidence>
<keyword evidence="1" id="KW-1133">Transmembrane helix</keyword>
<feature type="transmembrane region" description="Helical" evidence="1">
    <location>
        <begin position="28"/>
        <end position="51"/>
    </location>
</feature>
<name>A0A2H0R911_UNCKA</name>
<dbReference type="Pfam" id="PF09136">
    <property type="entry name" value="Glucodextran_B"/>
    <property type="match status" value="1"/>
</dbReference>
<dbReference type="InterPro" id="IPR013783">
    <property type="entry name" value="Ig-like_fold"/>
</dbReference>
<gene>
    <name evidence="2" type="ORF">COV24_04915</name>
</gene>
<comment type="caution">
    <text evidence="2">The sequence shown here is derived from an EMBL/GenBank/DDBJ whole genome shotgun (WGS) entry which is preliminary data.</text>
</comment>
<evidence type="ECO:0000313" key="2">
    <source>
        <dbReference type="EMBL" id="PIR42967.1"/>
    </source>
</evidence>